<dbReference type="InterPro" id="IPR003593">
    <property type="entry name" value="AAA+_ATPase"/>
</dbReference>
<keyword evidence="3" id="KW-0820">tRNA-binding</keyword>
<keyword evidence="6" id="KW-0547">Nucleotide-binding</keyword>
<dbReference type="InterPro" id="IPR027417">
    <property type="entry name" value="P-loop_NTPase"/>
</dbReference>
<dbReference type="Pfam" id="PF00005">
    <property type="entry name" value="ABC_tran"/>
    <property type="match status" value="2"/>
</dbReference>
<dbReference type="Gene3D" id="3.40.50.300">
    <property type="entry name" value="P-loop containing nucleotide triphosphate hydrolases"/>
    <property type="match status" value="2"/>
</dbReference>
<dbReference type="FunFam" id="3.40.50.300:FF:000011">
    <property type="entry name" value="Putative ABC transporter ATP-binding component"/>
    <property type="match status" value="1"/>
</dbReference>
<evidence type="ECO:0000256" key="8">
    <source>
        <dbReference type="ARBA" id="ARBA00022840"/>
    </source>
</evidence>
<keyword evidence="8 15" id="KW-0067">ATP-binding</keyword>
<dbReference type="PROSITE" id="PS50893">
    <property type="entry name" value="ABC_TRANSPORTER_2"/>
    <property type="match status" value="2"/>
</dbReference>
<name>A0A4R1KEI3_9BACT</name>
<keyword evidence="10" id="KW-0694">RNA-binding</keyword>
<evidence type="ECO:0000259" key="14">
    <source>
        <dbReference type="PROSITE" id="PS50893"/>
    </source>
</evidence>
<evidence type="ECO:0000256" key="2">
    <source>
        <dbReference type="ARBA" id="ARBA00022490"/>
    </source>
</evidence>
<keyword evidence="2" id="KW-0963">Cytoplasm</keyword>
<keyword evidence="12" id="KW-0175">Coiled coil</keyword>
<organism evidence="15 16">
    <name type="scientific">Seleniivibrio woodruffii</name>
    <dbReference type="NCBI Taxonomy" id="1078050"/>
    <lineage>
        <taxon>Bacteria</taxon>
        <taxon>Pseudomonadati</taxon>
        <taxon>Deferribacterota</taxon>
        <taxon>Deferribacteres</taxon>
        <taxon>Deferribacterales</taxon>
        <taxon>Geovibrionaceae</taxon>
        <taxon>Seleniivibrio</taxon>
    </lineage>
</organism>
<evidence type="ECO:0000313" key="16">
    <source>
        <dbReference type="Proteomes" id="UP000294614"/>
    </source>
</evidence>
<evidence type="ECO:0000256" key="4">
    <source>
        <dbReference type="ARBA" id="ARBA00022730"/>
    </source>
</evidence>
<dbReference type="FunFam" id="3.40.50.300:FF:000183">
    <property type="entry name" value="ABC transporter ATP-binding protein yjjK"/>
    <property type="match status" value="1"/>
</dbReference>
<dbReference type="Proteomes" id="UP000294614">
    <property type="component" value="Unassembled WGS sequence"/>
</dbReference>
<dbReference type="GO" id="GO:0005524">
    <property type="term" value="F:ATP binding"/>
    <property type="evidence" value="ECO:0007669"/>
    <property type="project" value="UniProtKB-KW"/>
</dbReference>
<dbReference type="GO" id="GO:0006417">
    <property type="term" value="P:regulation of translation"/>
    <property type="evidence" value="ECO:0007669"/>
    <property type="project" value="UniProtKB-KW"/>
</dbReference>
<dbReference type="PANTHER" id="PTHR42855">
    <property type="entry name" value="ABC TRANSPORTER ATP-BINDING SUBUNIT"/>
    <property type="match status" value="1"/>
</dbReference>
<dbReference type="CDD" id="cd03221">
    <property type="entry name" value="ABCF_EF-3"/>
    <property type="match status" value="2"/>
</dbReference>
<dbReference type="EMBL" id="SMGG01000003">
    <property type="protein sequence ID" value="TCK62547.1"/>
    <property type="molecule type" value="Genomic_DNA"/>
</dbReference>
<dbReference type="GO" id="GO:0000049">
    <property type="term" value="F:tRNA binding"/>
    <property type="evidence" value="ECO:0007669"/>
    <property type="project" value="UniProtKB-KW"/>
</dbReference>
<evidence type="ECO:0000256" key="12">
    <source>
        <dbReference type="SAM" id="Coils"/>
    </source>
</evidence>
<dbReference type="AlphaFoldDB" id="A0A4R1KEI3"/>
<evidence type="ECO:0000256" key="10">
    <source>
        <dbReference type="ARBA" id="ARBA00022884"/>
    </source>
</evidence>
<dbReference type="GO" id="GO:0003677">
    <property type="term" value="F:DNA binding"/>
    <property type="evidence" value="ECO:0007669"/>
    <property type="project" value="InterPro"/>
</dbReference>
<evidence type="ECO:0000256" key="13">
    <source>
        <dbReference type="SAM" id="MobiDB-lite"/>
    </source>
</evidence>
<dbReference type="GO" id="GO:0016887">
    <property type="term" value="F:ATP hydrolysis activity"/>
    <property type="evidence" value="ECO:0007669"/>
    <property type="project" value="InterPro"/>
</dbReference>
<dbReference type="Pfam" id="PF16326">
    <property type="entry name" value="ABC_tran_CTD"/>
    <property type="match status" value="1"/>
</dbReference>
<feature type="compositionally biased region" description="Basic and acidic residues" evidence="13">
    <location>
        <begin position="528"/>
        <end position="546"/>
    </location>
</feature>
<dbReference type="InterPro" id="IPR003439">
    <property type="entry name" value="ABC_transporter-like_ATP-bd"/>
</dbReference>
<dbReference type="Pfam" id="PF12848">
    <property type="entry name" value="ABC_tran_Xtn"/>
    <property type="match status" value="1"/>
</dbReference>
<evidence type="ECO:0000256" key="9">
    <source>
        <dbReference type="ARBA" id="ARBA00022845"/>
    </source>
</evidence>
<dbReference type="GO" id="GO:0006412">
    <property type="term" value="P:translation"/>
    <property type="evidence" value="ECO:0007669"/>
    <property type="project" value="UniProtKB-KW"/>
</dbReference>
<feature type="coiled-coil region" evidence="12">
    <location>
        <begin position="553"/>
        <end position="611"/>
    </location>
</feature>
<dbReference type="OrthoDB" id="9804035at2"/>
<feature type="domain" description="ABC transporter" evidence="14">
    <location>
        <begin position="316"/>
        <end position="536"/>
    </location>
</feature>
<evidence type="ECO:0000256" key="3">
    <source>
        <dbReference type="ARBA" id="ARBA00022555"/>
    </source>
</evidence>
<accession>A0A4R1KEI3</accession>
<dbReference type="InterPro" id="IPR032781">
    <property type="entry name" value="ABC_tran_Xtn"/>
</dbReference>
<dbReference type="RefSeq" id="WP_132872683.1">
    <property type="nucleotide sequence ID" value="NZ_SMGG01000003.1"/>
</dbReference>
<keyword evidence="9" id="KW-0810">Translation regulation</keyword>
<evidence type="ECO:0000256" key="11">
    <source>
        <dbReference type="ARBA" id="ARBA00022917"/>
    </source>
</evidence>
<dbReference type="PROSITE" id="PS00211">
    <property type="entry name" value="ABC_TRANSPORTER_1"/>
    <property type="match status" value="1"/>
</dbReference>
<evidence type="ECO:0000256" key="6">
    <source>
        <dbReference type="ARBA" id="ARBA00022741"/>
    </source>
</evidence>
<feature type="region of interest" description="Disordered" evidence="13">
    <location>
        <begin position="528"/>
        <end position="553"/>
    </location>
</feature>
<keyword evidence="4" id="KW-0699">rRNA-binding</keyword>
<dbReference type="PANTHER" id="PTHR42855:SF1">
    <property type="entry name" value="ABC TRANSPORTER DOMAIN-CONTAINING PROTEIN"/>
    <property type="match status" value="1"/>
</dbReference>
<comment type="similarity">
    <text evidence="1">Belongs to the ABC transporter superfamily. ABCF family. Translational throttle EttA subfamily.</text>
</comment>
<evidence type="ECO:0000313" key="15">
    <source>
        <dbReference type="EMBL" id="TCK62547.1"/>
    </source>
</evidence>
<dbReference type="SUPFAM" id="SSF52540">
    <property type="entry name" value="P-loop containing nucleoside triphosphate hydrolases"/>
    <property type="match status" value="2"/>
</dbReference>
<feature type="domain" description="ABC transporter" evidence="14">
    <location>
        <begin position="4"/>
        <end position="252"/>
    </location>
</feature>
<evidence type="ECO:0000256" key="7">
    <source>
        <dbReference type="ARBA" id="ARBA00022801"/>
    </source>
</evidence>
<dbReference type="InterPro" id="IPR037118">
    <property type="entry name" value="Val-tRNA_synth_C_sf"/>
</dbReference>
<reference evidence="15 16" key="1">
    <citation type="submission" date="2019-03" db="EMBL/GenBank/DDBJ databases">
        <title>Genomic Encyclopedia of Type Strains, Phase IV (KMG-IV): sequencing the most valuable type-strain genomes for metagenomic binning, comparative biology and taxonomic classification.</title>
        <authorList>
            <person name="Goeker M."/>
        </authorList>
    </citation>
    <scope>NUCLEOTIDE SEQUENCE [LARGE SCALE GENOMIC DNA]</scope>
    <source>
        <strain evidence="15 16">DSM 24984</strain>
    </source>
</reference>
<keyword evidence="11" id="KW-0648">Protein biosynthesis</keyword>
<comment type="caution">
    <text evidence="15">The sequence shown here is derived from an EMBL/GenBank/DDBJ whole genome shotgun (WGS) entry which is preliminary data.</text>
</comment>
<gene>
    <name evidence="15" type="ORF">C8D98_1076</name>
</gene>
<dbReference type="Gene3D" id="1.10.287.380">
    <property type="entry name" value="Valyl-tRNA synthetase, C-terminal domain"/>
    <property type="match status" value="1"/>
</dbReference>
<keyword evidence="16" id="KW-1185">Reference proteome</keyword>
<dbReference type="InterPro" id="IPR051309">
    <property type="entry name" value="ABCF_ATPase"/>
</dbReference>
<keyword evidence="5" id="KW-0677">Repeat</keyword>
<evidence type="ECO:0000256" key="1">
    <source>
        <dbReference type="ARBA" id="ARBA00005868"/>
    </source>
</evidence>
<keyword evidence="7" id="KW-0378">Hydrolase</keyword>
<evidence type="ECO:0000256" key="5">
    <source>
        <dbReference type="ARBA" id="ARBA00022737"/>
    </source>
</evidence>
<proteinExistence type="inferred from homology"/>
<dbReference type="InterPro" id="IPR032524">
    <property type="entry name" value="ABC_tran_C"/>
</dbReference>
<dbReference type="InterPro" id="IPR017871">
    <property type="entry name" value="ABC_transporter-like_CS"/>
</dbReference>
<dbReference type="GO" id="GO:0019843">
    <property type="term" value="F:rRNA binding"/>
    <property type="evidence" value="ECO:0007669"/>
    <property type="project" value="UniProtKB-KW"/>
</dbReference>
<sequence>MNLVSADSISKTLGDKKLFADISFGLEEGQKTALIGINGSGKSTLLKIIAKAEQPDSGTVSWNRQCRINYLPQMPQFEEGDTILDHLFRSDSALVSLVKEYESLCASPEDSDSYRQKLDNAIAELNRLEAWAYESEIKSILGELGINDLSLKMDALSGGMLKKVALAQALIDEGNLLILDEPTNHLDIETVEWLQTFLKRTTKSIFMVTHDRYFLDEICNNIIEIDRGTIYTFGGNYSYYLEKKTEMEHSIAREEDRVQNILRNELKWLRRGAKARTTKQKARIDRISDMQNREVHKRPEALELEISTRRLGGIILEVKEIHKSYEGRKVINPVSYVFGHKEKLGIVGPNGAGKSTFLKLLTGQEQPDGGEVVTGVNTCFAVFDQHSKELDSEKRIIDIVRDVKENIVLPNGKSIGAGQMLEKFLFPSYMHSTPVKKLSGGEKRRLHLVIILMQNPNFLILDEPTNDLDIKTLSVLEDFLADFDGCLAVVSHDRCFMDRVTDKLMVFDGEGSIDMFYGSFSEFMEEKSARKQEKEVRKPEPEPEKAKTKKKLSYAEKKEFDSIEQDIEDLENQKTEAEKELHSGIADYSKLADLQKLVDKLESDIAEKYNRWEYLSAQIED</sequence>
<dbReference type="SMART" id="SM00382">
    <property type="entry name" value="AAA"/>
    <property type="match status" value="2"/>
</dbReference>
<protein>
    <submittedName>
        <fullName evidence="15">ATP-binding cassette subfamily F protein uup</fullName>
    </submittedName>
</protein>